<protein>
    <recommendedName>
        <fullName evidence="2">Rhodanese domain-containing protein</fullName>
    </recommendedName>
</protein>
<dbReference type="InterPro" id="IPR036873">
    <property type="entry name" value="Rhodanese-like_dom_sf"/>
</dbReference>
<dbReference type="SUPFAM" id="SSF52821">
    <property type="entry name" value="Rhodanese/Cell cycle control phosphatase"/>
    <property type="match status" value="1"/>
</dbReference>
<reference evidence="3" key="1">
    <citation type="submission" date="2021-12" db="EMBL/GenBank/DDBJ databases">
        <authorList>
            <person name="Zaccaron A."/>
            <person name="Stergiopoulos I."/>
        </authorList>
    </citation>
    <scope>NUCLEOTIDE SEQUENCE</scope>
    <source>
        <strain evidence="3">Race5_Kim</strain>
    </source>
</reference>
<accession>A0A9Q8P6U8</accession>
<evidence type="ECO:0000259" key="2">
    <source>
        <dbReference type="PROSITE" id="PS50206"/>
    </source>
</evidence>
<keyword evidence="4" id="KW-1185">Reference proteome</keyword>
<feature type="domain" description="Rhodanese" evidence="2">
    <location>
        <begin position="39"/>
        <end position="140"/>
    </location>
</feature>
<dbReference type="KEGG" id="ffu:CLAFUR5_08058"/>
<gene>
    <name evidence="3" type="ORF">CLAFUR5_08058</name>
</gene>
<dbReference type="OrthoDB" id="8300214at2759"/>
<dbReference type="GeneID" id="71987936"/>
<name>A0A9Q8P6U8_PASFU</name>
<dbReference type="Gene3D" id="3.40.250.10">
    <property type="entry name" value="Rhodanese-like domain"/>
    <property type="match status" value="1"/>
</dbReference>
<dbReference type="Pfam" id="PF00581">
    <property type="entry name" value="Rhodanese"/>
    <property type="match status" value="1"/>
</dbReference>
<dbReference type="EMBL" id="CP090165">
    <property type="protein sequence ID" value="UJO15212.1"/>
    <property type="molecule type" value="Genomic_DNA"/>
</dbReference>
<dbReference type="InterPro" id="IPR001763">
    <property type="entry name" value="Rhodanese-like_dom"/>
</dbReference>
<dbReference type="PANTHER" id="PTHR10828:SF50">
    <property type="entry name" value="REDUCTASE (ARC2), PUTATIVE (AFU_ORTHOLOGUE AFUA_6G13400)-RELATED"/>
    <property type="match status" value="1"/>
</dbReference>
<proteinExistence type="predicted"/>
<evidence type="ECO:0000256" key="1">
    <source>
        <dbReference type="SAM" id="MobiDB-lite"/>
    </source>
</evidence>
<evidence type="ECO:0000313" key="4">
    <source>
        <dbReference type="Proteomes" id="UP000756132"/>
    </source>
</evidence>
<reference evidence="3" key="2">
    <citation type="journal article" date="2022" name="Microb. Genom.">
        <title>A chromosome-scale genome assembly of the tomato pathogen Cladosporium fulvum reveals a compartmentalized genome architecture and the presence of a dispensable chromosome.</title>
        <authorList>
            <person name="Zaccaron A.Z."/>
            <person name="Chen L.H."/>
            <person name="Samaras A."/>
            <person name="Stergiopoulos I."/>
        </authorList>
    </citation>
    <scope>NUCLEOTIDE SEQUENCE</scope>
    <source>
        <strain evidence="3">Race5_Kim</strain>
    </source>
</reference>
<dbReference type="SMART" id="SM00450">
    <property type="entry name" value="RHOD"/>
    <property type="match status" value="1"/>
</dbReference>
<dbReference type="Proteomes" id="UP000756132">
    <property type="component" value="Chromosome 3"/>
</dbReference>
<feature type="region of interest" description="Disordered" evidence="1">
    <location>
        <begin position="165"/>
        <end position="217"/>
    </location>
</feature>
<evidence type="ECO:0000313" key="3">
    <source>
        <dbReference type="EMBL" id="UJO15212.1"/>
    </source>
</evidence>
<dbReference type="GO" id="GO:0005737">
    <property type="term" value="C:cytoplasm"/>
    <property type="evidence" value="ECO:0007669"/>
    <property type="project" value="TreeGrafter"/>
</dbReference>
<dbReference type="GO" id="GO:0004725">
    <property type="term" value="F:protein tyrosine phosphatase activity"/>
    <property type="evidence" value="ECO:0007669"/>
    <property type="project" value="TreeGrafter"/>
</dbReference>
<dbReference type="RefSeq" id="XP_047759578.1">
    <property type="nucleotide sequence ID" value="XM_047907206.1"/>
</dbReference>
<dbReference type="PROSITE" id="PS50206">
    <property type="entry name" value="RHODANESE_3"/>
    <property type="match status" value="1"/>
</dbReference>
<dbReference type="PANTHER" id="PTHR10828">
    <property type="entry name" value="M-PHASE INDUCER PHOSPHATASE DUAL SPECIFICITY PHOSPHATASE CDC25"/>
    <property type="match status" value="1"/>
</dbReference>
<dbReference type="GO" id="GO:0005634">
    <property type="term" value="C:nucleus"/>
    <property type="evidence" value="ECO:0007669"/>
    <property type="project" value="TreeGrafter"/>
</dbReference>
<sequence length="217" mass="23913">MVATDDKADEKPWHAAFPEPTITADVFPRSRALMIMSLKIGSMLIVDVRRTDYEGGAIRGSINIPAQGFYWNRGVLYELAYKSSMEWVVFTCGSSNGRGPRCAAWFLEHVRNVAGDNDMNVTVLEGGLKGWVKAGPQYTQYMDGFEKAYWEKALGEPIEDKPILNPPGSGSFALPEGSVSVDKEPETVSAQKASSSSATQEKVWSWDPSMMDSESFP</sequence>
<organism evidence="3 4">
    <name type="scientific">Passalora fulva</name>
    <name type="common">Tomato leaf mold</name>
    <name type="synonym">Cladosporium fulvum</name>
    <dbReference type="NCBI Taxonomy" id="5499"/>
    <lineage>
        <taxon>Eukaryota</taxon>
        <taxon>Fungi</taxon>
        <taxon>Dikarya</taxon>
        <taxon>Ascomycota</taxon>
        <taxon>Pezizomycotina</taxon>
        <taxon>Dothideomycetes</taxon>
        <taxon>Dothideomycetidae</taxon>
        <taxon>Mycosphaerellales</taxon>
        <taxon>Mycosphaerellaceae</taxon>
        <taxon>Fulvia</taxon>
    </lineage>
</organism>
<dbReference type="AlphaFoldDB" id="A0A9Q8P6U8"/>
<dbReference type="OMA" id="IKGWQKA"/>
<feature type="compositionally biased region" description="Low complexity" evidence="1">
    <location>
        <begin position="189"/>
        <end position="198"/>
    </location>
</feature>